<sequence>MPERQCLVEAGDTPMTFSWLRNGVDASSTKNVHVDTHSDYSVLNVSPVDATSAGNFTCIVKNKAGFDSFTAYLDVEVAPKIQPFHFRKTAKPGETVRATCVVEAGDRPMTFSWLRNGHDASSLPNVKVDTHSEVSLLTISPVSASSAGNFTCIVKNKAGFDSFTSLLEVEAPPEWKREPMDKSGVVGSTVRIECLGSGSPSPKMSWHFVRGDGLQQSVSDGMPSKATVYSNGTLVLHELDKADSGQYTCTADNGVAPVLRKTITLKINDQAEREFVLARFTRKASWSSTTFPAVDDMWRTMSVIESIDAIKATLAIRDYLPPVSATRRVQTSPRCLGNGILRAVVVCLQTIAALQLLTPYTPRTEASSIKVTPKIIAFSFAGTAKPGNNVRTTCFLAEGDMPVTFTWLRNGVDASNSKNVHIVSHSDFSVLSINPPLQAGYVSLKTWEERSALRLLSTVLHQARPRQRFDDGDPSNSKKSPQPRETDKNGSMAILHLETHDAGQYVCEADNGIAPTLRKTITIKVTEVPEIRPFGFSKNIPVGGKALVTCFITSGVQPVTFSWLKDGQSLHAVQGMRLKAEPDYSVLLLEPVLPSHVGNYTCIAKNKFGFDSYTTVLEVESSPTWKKVSGDISVVLGGTLVVECLAAGFPHPTITFRKTAEKYEKPLTTQADNDRITVQRNGTVIITQVSLRDAGEYICEAENGVPPTIRHDVKVAVNAYPVMIQSTKFGYLKLFSHFFSPTVTTEVPKLQPFTFPGSVKPGSRISAVCMTTSASHQVTISWLKDGKDVSAAKNIFVETKRGLSTILIEPVEVTNAGNYTCIAKNRAGFDSYTAVLDVQAPPLWRKTPEDARVNIGDRAIFECLAYGSPVPKITWRKEGNVITTDSSDNGTFIINEVSIGDGGQYVCEADNGIAPIATHRFTVTVNAPPRIRPFSFPKVASKGERISIICLVSEGTPPFSFSWSREGKEVQATENVKLKAETEYSLMIINSIDEKSAGNYTCIVKNIYGFDSYSAYLDVEAPPVLKKTTPDTNVVQGGSVTLSCHASGSPKPTISWSKPSGTAKETTIFATNPRMLVSPNGTLIMEDVTEDDAGKYTCRAANGIGSVSHSLYLHVRGMK</sequence>
<comment type="caution">
    <text evidence="1">The sequence shown here is derived from an EMBL/GenBank/DDBJ whole genome shotgun (WGS) entry which is preliminary data.</text>
</comment>
<evidence type="ECO:0000313" key="2">
    <source>
        <dbReference type="Proteomes" id="UP000821845"/>
    </source>
</evidence>
<evidence type="ECO:0000313" key="1">
    <source>
        <dbReference type="EMBL" id="KAH6928161.1"/>
    </source>
</evidence>
<dbReference type="Proteomes" id="UP000821845">
    <property type="component" value="Chromosome 6"/>
</dbReference>
<dbReference type="EMBL" id="CM023486">
    <property type="protein sequence ID" value="KAH6928161.1"/>
    <property type="molecule type" value="Genomic_DNA"/>
</dbReference>
<gene>
    <name evidence="1" type="ORF">HPB50_012350</name>
</gene>
<reference evidence="1" key="1">
    <citation type="submission" date="2020-05" db="EMBL/GenBank/DDBJ databases">
        <title>Large-scale comparative analyses of tick genomes elucidate their genetic diversity and vector capacities.</title>
        <authorList>
            <person name="Jia N."/>
            <person name="Wang J."/>
            <person name="Shi W."/>
            <person name="Du L."/>
            <person name="Sun Y."/>
            <person name="Zhan W."/>
            <person name="Jiang J."/>
            <person name="Wang Q."/>
            <person name="Zhang B."/>
            <person name="Ji P."/>
            <person name="Sakyi L.B."/>
            <person name="Cui X."/>
            <person name="Yuan T."/>
            <person name="Jiang B."/>
            <person name="Yang W."/>
            <person name="Lam T.T.-Y."/>
            <person name="Chang Q."/>
            <person name="Ding S."/>
            <person name="Wang X."/>
            <person name="Zhu J."/>
            <person name="Ruan X."/>
            <person name="Zhao L."/>
            <person name="Wei J."/>
            <person name="Que T."/>
            <person name="Du C."/>
            <person name="Cheng J."/>
            <person name="Dai P."/>
            <person name="Han X."/>
            <person name="Huang E."/>
            <person name="Gao Y."/>
            <person name="Liu J."/>
            <person name="Shao H."/>
            <person name="Ye R."/>
            <person name="Li L."/>
            <person name="Wei W."/>
            <person name="Wang X."/>
            <person name="Wang C."/>
            <person name="Yang T."/>
            <person name="Huo Q."/>
            <person name="Li W."/>
            <person name="Guo W."/>
            <person name="Chen H."/>
            <person name="Zhou L."/>
            <person name="Ni X."/>
            <person name="Tian J."/>
            <person name="Zhou Y."/>
            <person name="Sheng Y."/>
            <person name="Liu T."/>
            <person name="Pan Y."/>
            <person name="Xia L."/>
            <person name="Li J."/>
            <person name="Zhao F."/>
            <person name="Cao W."/>
        </authorList>
    </citation>
    <scope>NUCLEOTIDE SEQUENCE</scope>
    <source>
        <strain evidence="1">Hyas-2018</strain>
    </source>
</reference>
<organism evidence="1 2">
    <name type="scientific">Hyalomma asiaticum</name>
    <name type="common">Tick</name>
    <dbReference type="NCBI Taxonomy" id="266040"/>
    <lineage>
        <taxon>Eukaryota</taxon>
        <taxon>Metazoa</taxon>
        <taxon>Ecdysozoa</taxon>
        <taxon>Arthropoda</taxon>
        <taxon>Chelicerata</taxon>
        <taxon>Arachnida</taxon>
        <taxon>Acari</taxon>
        <taxon>Parasitiformes</taxon>
        <taxon>Ixodida</taxon>
        <taxon>Ixodoidea</taxon>
        <taxon>Ixodidae</taxon>
        <taxon>Hyalomminae</taxon>
        <taxon>Hyalomma</taxon>
    </lineage>
</organism>
<proteinExistence type="predicted"/>
<keyword evidence="2" id="KW-1185">Reference proteome</keyword>
<protein>
    <submittedName>
        <fullName evidence="1">Uncharacterized protein</fullName>
    </submittedName>
</protein>
<accession>A0ACB7S2K4</accession>
<name>A0ACB7S2K4_HYAAI</name>